<dbReference type="InterPro" id="IPR036737">
    <property type="entry name" value="OmpA-like_sf"/>
</dbReference>
<reference evidence="11 12" key="1">
    <citation type="submission" date="2016-01" db="EMBL/GenBank/DDBJ databases">
        <title>Annotation of Pseudomonas oryzihabitans USDA-ARS-USMARC-56511.</title>
        <authorList>
            <person name="Harhay G.P."/>
            <person name="Harhay D.M."/>
            <person name="Smith T.P.L."/>
            <person name="Bono J.L."/>
            <person name="Heaton M.P."/>
            <person name="Clawson M.L."/>
            <person name="Chitko-Mckown C.G."/>
            <person name="Capik S.F."/>
            <person name="DeDonder K.D."/>
            <person name="Apley M.D."/>
            <person name="Lubbers B.V."/>
            <person name="White B.J."/>
            <person name="Larson R.L."/>
        </authorList>
    </citation>
    <scope>NUCLEOTIDE SEQUENCE [LARGE SCALE GENOMIC DNA]</scope>
    <source>
        <strain evidence="11 12">USDA-ARS-USMARC-56511</strain>
    </source>
</reference>
<gene>
    <name evidence="11" type="ORF">APT59_19670</name>
</gene>
<dbReference type="InterPro" id="IPR050330">
    <property type="entry name" value="Bact_OuterMem_StrucFunc"/>
</dbReference>
<dbReference type="Pfam" id="PF13677">
    <property type="entry name" value="MotB_plug"/>
    <property type="match status" value="1"/>
</dbReference>
<keyword evidence="3" id="KW-1003">Cell membrane</keyword>
<name>A0A0U4HKI7_9PSED</name>
<feature type="transmembrane region" description="Helical" evidence="9">
    <location>
        <begin position="21"/>
        <end position="45"/>
    </location>
</feature>
<feature type="compositionally biased region" description="Basic and acidic residues" evidence="8">
    <location>
        <begin position="108"/>
        <end position="122"/>
    </location>
</feature>
<evidence type="ECO:0000256" key="7">
    <source>
        <dbReference type="PROSITE-ProRule" id="PRU00473"/>
    </source>
</evidence>
<keyword evidence="11" id="KW-0969">Cilium</keyword>
<evidence type="ECO:0000256" key="4">
    <source>
        <dbReference type="ARBA" id="ARBA00022692"/>
    </source>
</evidence>
<evidence type="ECO:0000256" key="8">
    <source>
        <dbReference type="SAM" id="MobiDB-lite"/>
    </source>
</evidence>
<evidence type="ECO:0000256" key="1">
    <source>
        <dbReference type="ARBA" id="ARBA00004162"/>
    </source>
</evidence>
<dbReference type="Gene3D" id="3.30.1330.60">
    <property type="entry name" value="OmpA-like domain"/>
    <property type="match status" value="1"/>
</dbReference>
<dbReference type="KEGG" id="por:APT59_19670"/>
<protein>
    <submittedName>
        <fullName evidence="11">Flagellar motor protein MotB</fullName>
    </submittedName>
</protein>
<dbReference type="EMBL" id="CP013987">
    <property type="protein sequence ID" value="ALZ86314.1"/>
    <property type="molecule type" value="Genomic_DNA"/>
</dbReference>
<feature type="compositionally biased region" description="Low complexity" evidence="8">
    <location>
        <begin position="137"/>
        <end position="151"/>
    </location>
</feature>
<dbReference type="RefSeq" id="WP_059316406.1">
    <property type="nucleotide sequence ID" value="NZ_CP013987.1"/>
</dbReference>
<dbReference type="SUPFAM" id="SSF103088">
    <property type="entry name" value="OmpA-like"/>
    <property type="match status" value="1"/>
</dbReference>
<sequence>MDNNQPIIVKRIKKSAAGHHGGAWKIAFADFATAMMAFFLVLWLMSSATPEQKKAIAGYFQDPIGFTESASPYVIDLGGTPTPAPDRTLNPEIQAQPDSTQNKVNPDMQERADPNESNRVEPDPTQALDPSDKRQPNDAAQQQKDAANQAKMDPSQAEKLAEQVEKERLELLLQELQNKIEQNPELQKFKDQILLEITQDGLRIQIVDADNRPMFDSGSPRLKSYFEDILLAMADTIRQVPNKISISGHTDAARYNGKGDFSNWELSAGRANAARRALIAGGYPEDQVARIVGYASSAPFDREHPLNPVNRRIDIIVLTKKAQQAIEGRAGGNQAPKPAAGSAPAASRSGVSSGGVSATGNLAQPINNAAFKQQVNAFDAGVIQGKP</sequence>
<keyword evidence="5 9" id="KW-1133">Transmembrane helix</keyword>
<dbReference type="InterPro" id="IPR006665">
    <property type="entry name" value="OmpA-like"/>
</dbReference>
<feature type="compositionally biased region" description="Polar residues" evidence="8">
    <location>
        <begin position="91"/>
        <end position="104"/>
    </location>
</feature>
<dbReference type="Proteomes" id="UP000064137">
    <property type="component" value="Chromosome"/>
</dbReference>
<evidence type="ECO:0000256" key="9">
    <source>
        <dbReference type="SAM" id="Phobius"/>
    </source>
</evidence>
<dbReference type="PANTHER" id="PTHR30329">
    <property type="entry name" value="STATOR ELEMENT OF FLAGELLAR MOTOR COMPLEX"/>
    <property type="match status" value="1"/>
</dbReference>
<evidence type="ECO:0000256" key="2">
    <source>
        <dbReference type="ARBA" id="ARBA00008914"/>
    </source>
</evidence>
<evidence type="ECO:0000256" key="5">
    <source>
        <dbReference type="ARBA" id="ARBA00022989"/>
    </source>
</evidence>
<evidence type="ECO:0000259" key="10">
    <source>
        <dbReference type="PROSITE" id="PS51123"/>
    </source>
</evidence>
<evidence type="ECO:0000256" key="6">
    <source>
        <dbReference type="ARBA" id="ARBA00023136"/>
    </source>
</evidence>
<evidence type="ECO:0000313" key="12">
    <source>
        <dbReference type="Proteomes" id="UP000064137"/>
    </source>
</evidence>
<evidence type="ECO:0000313" key="11">
    <source>
        <dbReference type="EMBL" id="ALZ86314.1"/>
    </source>
</evidence>
<accession>A0A0U4HKI7</accession>
<dbReference type="InterPro" id="IPR025713">
    <property type="entry name" value="MotB-like_N_dom"/>
</dbReference>
<keyword evidence="11" id="KW-0282">Flagellum</keyword>
<keyword evidence="11" id="KW-0966">Cell projection</keyword>
<comment type="subcellular location">
    <subcellularLocation>
        <location evidence="1">Cell membrane</location>
        <topology evidence="1">Single-pass membrane protein</topology>
    </subcellularLocation>
</comment>
<proteinExistence type="inferred from homology"/>
<keyword evidence="4 9" id="KW-0812">Transmembrane</keyword>
<dbReference type="PANTHER" id="PTHR30329:SF21">
    <property type="entry name" value="LIPOPROTEIN YIAD-RELATED"/>
    <property type="match status" value="1"/>
</dbReference>
<dbReference type="OrthoDB" id="9809186at2"/>
<evidence type="ECO:0000256" key="3">
    <source>
        <dbReference type="ARBA" id="ARBA00022475"/>
    </source>
</evidence>
<feature type="region of interest" description="Disordered" evidence="8">
    <location>
        <begin position="75"/>
        <end position="160"/>
    </location>
</feature>
<dbReference type="AlphaFoldDB" id="A0A0U4HKI7"/>
<comment type="similarity">
    <text evidence="2">Belongs to the MotB family.</text>
</comment>
<feature type="compositionally biased region" description="Low complexity" evidence="8">
    <location>
        <begin position="338"/>
        <end position="358"/>
    </location>
</feature>
<feature type="domain" description="OmpA-like" evidence="10">
    <location>
        <begin position="202"/>
        <end position="321"/>
    </location>
</feature>
<dbReference type="Pfam" id="PF00691">
    <property type="entry name" value="OmpA"/>
    <property type="match status" value="1"/>
</dbReference>
<dbReference type="PROSITE" id="PS51123">
    <property type="entry name" value="OMPA_2"/>
    <property type="match status" value="1"/>
</dbReference>
<keyword evidence="6 7" id="KW-0472">Membrane</keyword>
<feature type="region of interest" description="Disordered" evidence="8">
    <location>
        <begin position="327"/>
        <end position="359"/>
    </location>
</feature>
<dbReference type="GO" id="GO:0005886">
    <property type="term" value="C:plasma membrane"/>
    <property type="evidence" value="ECO:0007669"/>
    <property type="project" value="UniProtKB-SubCell"/>
</dbReference>
<organism evidence="11 12">
    <name type="scientific">Pseudomonas oryzihabitans</name>
    <dbReference type="NCBI Taxonomy" id="47885"/>
    <lineage>
        <taxon>Bacteria</taxon>
        <taxon>Pseudomonadati</taxon>
        <taxon>Pseudomonadota</taxon>
        <taxon>Gammaproteobacteria</taxon>
        <taxon>Pseudomonadales</taxon>
        <taxon>Pseudomonadaceae</taxon>
        <taxon>Pseudomonas</taxon>
    </lineage>
</organism>